<evidence type="ECO:0000313" key="3">
    <source>
        <dbReference type="Proteomes" id="UP000177370"/>
    </source>
</evidence>
<accession>A0A1F6V989</accession>
<keyword evidence="1" id="KW-0812">Transmembrane</keyword>
<feature type="transmembrane region" description="Helical" evidence="1">
    <location>
        <begin position="124"/>
        <end position="145"/>
    </location>
</feature>
<dbReference type="AlphaFoldDB" id="A0A1F6V989"/>
<comment type="caution">
    <text evidence="2">The sequence shown here is derived from an EMBL/GenBank/DDBJ whole genome shotgun (WGS) entry which is preliminary data.</text>
</comment>
<feature type="transmembrane region" description="Helical" evidence="1">
    <location>
        <begin position="91"/>
        <end position="112"/>
    </location>
</feature>
<proteinExistence type="predicted"/>
<evidence type="ECO:0008006" key="4">
    <source>
        <dbReference type="Google" id="ProtNLM"/>
    </source>
</evidence>
<evidence type="ECO:0000256" key="1">
    <source>
        <dbReference type="SAM" id="Phobius"/>
    </source>
</evidence>
<organism evidence="2 3">
    <name type="scientific">Candidatus Nomurabacteria bacterium RIFCSPHIGHO2_01_FULL_40_24b</name>
    <dbReference type="NCBI Taxonomy" id="1801739"/>
    <lineage>
        <taxon>Bacteria</taxon>
        <taxon>Candidatus Nomuraibacteriota</taxon>
    </lineage>
</organism>
<dbReference type="GO" id="GO:0016020">
    <property type="term" value="C:membrane"/>
    <property type="evidence" value="ECO:0007669"/>
    <property type="project" value="InterPro"/>
</dbReference>
<sequence length="202" mass="22999">MQLIHYTPRLSSLQAVLTTSIMETHKKNWFKYIVGFITCLLIRLIPFRPPNIEPILATQMPFSRAYGKIAGFSFAFLSMVLFDVLTAKVGMWTFITAGAYGFLGLWASFYFKNKSNSSWNYAKFAVMGTLAFDIVTGLSIGPLFFRQPFMEALVGQIPFTALHLVGNISFAVFLSPFIYRFIIENKKFETQSIMAILKLKRI</sequence>
<dbReference type="Gene3D" id="1.10.1760.20">
    <property type="match status" value="1"/>
</dbReference>
<feature type="transmembrane region" description="Helical" evidence="1">
    <location>
        <begin position="29"/>
        <end position="45"/>
    </location>
</feature>
<name>A0A1F6V989_9BACT</name>
<keyword evidence="1" id="KW-0472">Membrane</keyword>
<protein>
    <recommendedName>
        <fullName evidence="4">ECF transporter S component</fullName>
    </recommendedName>
</protein>
<dbReference type="Proteomes" id="UP000177370">
    <property type="component" value="Unassembled WGS sequence"/>
</dbReference>
<dbReference type="Pfam" id="PF07155">
    <property type="entry name" value="ECF-ribofla_trS"/>
    <property type="match status" value="1"/>
</dbReference>
<dbReference type="InterPro" id="IPR009825">
    <property type="entry name" value="ECF_substrate-spec-like"/>
</dbReference>
<evidence type="ECO:0000313" key="2">
    <source>
        <dbReference type="EMBL" id="OGI66233.1"/>
    </source>
</evidence>
<dbReference type="EMBL" id="MFTP01000002">
    <property type="protein sequence ID" value="OGI66233.1"/>
    <property type="molecule type" value="Genomic_DNA"/>
</dbReference>
<keyword evidence="1" id="KW-1133">Transmembrane helix</keyword>
<gene>
    <name evidence="2" type="ORF">A2647_00560</name>
</gene>
<reference evidence="2 3" key="1">
    <citation type="journal article" date="2016" name="Nat. Commun.">
        <title>Thousands of microbial genomes shed light on interconnected biogeochemical processes in an aquifer system.</title>
        <authorList>
            <person name="Anantharaman K."/>
            <person name="Brown C.T."/>
            <person name="Hug L.A."/>
            <person name="Sharon I."/>
            <person name="Castelle C.J."/>
            <person name="Probst A.J."/>
            <person name="Thomas B.C."/>
            <person name="Singh A."/>
            <person name="Wilkins M.J."/>
            <person name="Karaoz U."/>
            <person name="Brodie E.L."/>
            <person name="Williams K.H."/>
            <person name="Hubbard S.S."/>
            <person name="Banfield J.F."/>
        </authorList>
    </citation>
    <scope>NUCLEOTIDE SEQUENCE [LARGE SCALE GENOMIC DNA]</scope>
</reference>
<feature type="transmembrane region" description="Helical" evidence="1">
    <location>
        <begin position="157"/>
        <end position="179"/>
    </location>
</feature>